<dbReference type="AlphaFoldDB" id="A0A9P1CQX0"/>
<evidence type="ECO:0000313" key="3">
    <source>
        <dbReference type="EMBL" id="CAL4782875.1"/>
    </source>
</evidence>
<feature type="compositionally biased region" description="Basic and acidic residues" evidence="1">
    <location>
        <begin position="334"/>
        <end position="352"/>
    </location>
</feature>
<feature type="region of interest" description="Disordered" evidence="1">
    <location>
        <begin position="334"/>
        <end position="387"/>
    </location>
</feature>
<organism evidence="2">
    <name type="scientific">Cladocopium goreaui</name>
    <dbReference type="NCBI Taxonomy" id="2562237"/>
    <lineage>
        <taxon>Eukaryota</taxon>
        <taxon>Sar</taxon>
        <taxon>Alveolata</taxon>
        <taxon>Dinophyceae</taxon>
        <taxon>Suessiales</taxon>
        <taxon>Symbiodiniaceae</taxon>
        <taxon>Cladocopium</taxon>
    </lineage>
</organism>
<dbReference type="EMBL" id="CAMXCT030002090">
    <property type="protein sequence ID" value="CAL4782875.1"/>
    <property type="molecule type" value="Genomic_DNA"/>
</dbReference>
<dbReference type="Proteomes" id="UP001152797">
    <property type="component" value="Unassembled WGS sequence"/>
</dbReference>
<dbReference type="EMBL" id="CAMXCT010002090">
    <property type="protein sequence ID" value="CAI3995563.1"/>
    <property type="molecule type" value="Genomic_DNA"/>
</dbReference>
<gene>
    <name evidence="2" type="ORF">C1SCF055_LOCUS22101</name>
</gene>
<proteinExistence type="predicted"/>
<evidence type="ECO:0000313" key="2">
    <source>
        <dbReference type="EMBL" id="CAI3995563.1"/>
    </source>
</evidence>
<dbReference type="EMBL" id="CAMXCT020002090">
    <property type="protein sequence ID" value="CAL1148938.1"/>
    <property type="molecule type" value="Genomic_DNA"/>
</dbReference>
<evidence type="ECO:0000256" key="1">
    <source>
        <dbReference type="SAM" id="MobiDB-lite"/>
    </source>
</evidence>
<accession>A0A9P1CQX0</accession>
<sequence>MKRAASDTALPDGLPKMQRVDLTEDIPEFVGLKGQLLVDAIFHKYGQGVSTIPWLNEDTKERNIKPDPVNRPVMESLAEAYMDRILTSGRAWMVAASTTSTLPAQAITYNHRSEAMYRAIAKEPSNPYVLKSLRTGLENVRILSSKTPVQIREVLCAMHNAYHDGTAETWTSLLDVAEDVMIQWEQKATSAGLTTRNSQYEQILERFLFKDKQSVTAPWNGSLNFFKITSVLNNHFNRHQIKSAVRSWCNSNMNFSDFKLNNRDVIMMVHQLTVIVVNAMKGFYGREFIGIALQEAVKFCVLWLGFETLSIMSYLTTPMATSAVFKKLEEEHNFDAPTHHGSGDTDKDKDKSLPSIKRRAGAGGRGQGAGGGGRGRKGRKGAEKEGEAVDCDLEDTGVAKEAWSPMAYPLMCDGVGDSGSRHKTALDDFMHQFLHISTGFEKKLGSTEKACDQYNSAVMTLFGHAMSCFYEFCFTGSVAINGKFVKSYTAFRDEMSTFVSTGCALASGKKALSLATHISDMIDGDTAGLSLGHAKDEPDEAKTTNRIKIALPIVIKTGMETFLHEVVPLPLEFHAQFTSVTGLIGENEYSLAQQINKDKIGFDARLRYYIYIYYLQIAS</sequence>
<name>A0A9P1CQX0_9DINO</name>
<reference evidence="2" key="1">
    <citation type="submission" date="2022-10" db="EMBL/GenBank/DDBJ databases">
        <authorList>
            <person name="Chen Y."/>
            <person name="Dougan E. K."/>
            <person name="Chan C."/>
            <person name="Rhodes N."/>
            <person name="Thang M."/>
        </authorList>
    </citation>
    <scope>NUCLEOTIDE SEQUENCE</scope>
</reference>
<evidence type="ECO:0000313" key="4">
    <source>
        <dbReference type="Proteomes" id="UP001152797"/>
    </source>
</evidence>
<keyword evidence="4" id="KW-1185">Reference proteome</keyword>
<protein>
    <submittedName>
        <fullName evidence="2">Uncharacterized protein</fullName>
    </submittedName>
</protein>
<feature type="compositionally biased region" description="Gly residues" evidence="1">
    <location>
        <begin position="361"/>
        <end position="373"/>
    </location>
</feature>
<reference evidence="3 4" key="2">
    <citation type="submission" date="2024-05" db="EMBL/GenBank/DDBJ databases">
        <authorList>
            <person name="Chen Y."/>
            <person name="Shah S."/>
            <person name="Dougan E. K."/>
            <person name="Thang M."/>
            <person name="Chan C."/>
        </authorList>
    </citation>
    <scope>NUCLEOTIDE SEQUENCE [LARGE SCALE GENOMIC DNA]</scope>
</reference>
<comment type="caution">
    <text evidence="2">The sequence shown here is derived from an EMBL/GenBank/DDBJ whole genome shotgun (WGS) entry which is preliminary data.</text>
</comment>